<evidence type="ECO:0000256" key="1">
    <source>
        <dbReference type="SAM" id="MobiDB-lite"/>
    </source>
</evidence>
<sequence>MAAKYAGRDTAVVSDGGGSVRMTIPATPFQIQGNSGTS</sequence>
<dbReference type="EMBL" id="LAZR01067195">
    <property type="protein sequence ID" value="KKK52092.1"/>
    <property type="molecule type" value="Genomic_DNA"/>
</dbReference>
<proteinExistence type="predicted"/>
<reference evidence="2" key="1">
    <citation type="journal article" date="2015" name="Nature">
        <title>Complex archaea that bridge the gap between prokaryotes and eukaryotes.</title>
        <authorList>
            <person name="Spang A."/>
            <person name="Saw J.H."/>
            <person name="Jorgensen S.L."/>
            <person name="Zaremba-Niedzwiedzka K."/>
            <person name="Martijn J."/>
            <person name="Lind A.E."/>
            <person name="van Eijk R."/>
            <person name="Schleper C."/>
            <person name="Guy L."/>
            <person name="Ettema T.J."/>
        </authorList>
    </citation>
    <scope>NUCLEOTIDE SEQUENCE</scope>
</reference>
<dbReference type="AlphaFoldDB" id="A0A0F8W5Z3"/>
<feature type="region of interest" description="Disordered" evidence="1">
    <location>
        <begin position="1"/>
        <end position="38"/>
    </location>
</feature>
<feature type="non-terminal residue" evidence="2">
    <location>
        <position position="38"/>
    </location>
</feature>
<accession>A0A0F8W5Z3</accession>
<gene>
    <name evidence="2" type="ORF">LCGC14_3108430</name>
</gene>
<feature type="compositionally biased region" description="Polar residues" evidence="1">
    <location>
        <begin position="29"/>
        <end position="38"/>
    </location>
</feature>
<protein>
    <submittedName>
        <fullName evidence="2">Uncharacterized protein</fullName>
    </submittedName>
</protein>
<evidence type="ECO:0000313" key="2">
    <source>
        <dbReference type="EMBL" id="KKK52092.1"/>
    </source>
</evidence>
<organism evidence="2">
    <name type="scientific">marine sediment metagenome</name>
    <dbReference type="NCBI Taxonomy" id="412755"/>
    <lineage>
        <taxon>unclassified sequences</taxon>
        <taxon>metagenomes</taxon>
        <taxon>ecological metagenomes</taxon>
    </lineage>
</organism>
<name>A0A0F8W5Z3_9ZZZZ</name>
<comment type="caution">
    <text evidence="2">The sequence shown here is derived from an EMBL/GenBank/DDBJ whole genome shotgun (WGS) entry which is preliminary data.</text>
</comment>